<evidence type="ECO:0000313" key="3">
    <source>
        <dbReference type="EMBL" id="CAB4633510.1"/>
    </source>
</evidence>
<gene>
    <name evidence="3" type="ORF">UFOPK1908_01616</name>
    <name evidence="4" type="ORF">UFOPK2282_00768</name>
    <name evidence="5" type="ORF">UFOPK3576_01340</name>
</gene>
<reference evidence="3" key="1">
    <citation type="submission" date="2020-05" db="EMBL/GenBank/DDBJ databases">
        <authorList>
            <person name="Chiriac C."/>
            <person name="Salcher M."/>
            <person name="Ghai R."/>
            <person name="Kavagutti S V."/>
        </authorList>
    </citation>
    <scope>NUCLEOTIDE SEQUENCE</scope>
</reference>
<feature type="compositionally biased region" description="Polar residues" evidence="1">
    <location>
        <begin position="22"/>
        <end position="34"/>
    </location>
</feature>
<evidence type="ECO:0000256" key="1">
    <source>
        <dbReference type="SAM" id="MobiDB-lite"/>
    </source>
</evidence>
<protein>
    <submittedName>
        <fullName evidence="3">Unannotated protein</fullName>
    </submittedName>
</protein>
<evidence type="ECO:0000256" key="2">
    <source>
        <dbReference type="SAM" id="Phobius"/>
    </source>
</evidence>
<proteinExistence type="predicted"/>
<organism evidence="3">
    <name type="scientific">freshwater metagenome</name>
    <dbReference type="NCBI Taxonomy" id="449393"/>
    <lineage>
        <taxon>unclassified sequences</taxon>
        <taxon>metagenomes</taxon>
        <taxon>ecological metagenomes</taxon>
    </lineage>
</organism>
<dbReference type="EMBL" id="CAEZWR010000076">
    <property type="protein sequence ID" value="CAB4664702.1"/>
    <property type="molecule type" value="Genomic_DNA"/>
</dbReference>
<keyword evidence="2" id="KW-1133">Transmembrane helix</keyword>
<name>A0A6J6J9J4_9ZZZZ</name>
<feature type="region of interest" description="Disordered" evidence="1">
    <location>
        <begin position="1"/>
        <end position="37"/>
    </location>
</feature>
<dbReference type="EMBL" id="CAFBMO010000068">
    <property type="protein sequence ID" value="CAB4914446.1"/>
    <property type="molecule type" value="Genomic_DNA"/>
</dbReference>
<keyword evidence="2" id="KW-0472">Membrane</keyword>
<dbReference type="AlphaFoldDB" id="A0A6J6J9J4"/>
<keyword evidence="2" id="KW-0812">Transmembrane</keyword>
<evidence type="ECO:0000313" key="5">
    <source>
        <dbReference type="EMBL" id="CAB4914446.1"/>
    </source>
</evidence>
<feature type="transmembrane region" description="Helical" evidence="2">
    <location>
        <begin position="74"/>
        <end position="93"/>
    </location>
</feature>
<accession>A0A6J6J9J4</accession>
<dbReference type="EMBL" id="CAEZVB010000142">
    <property type="protein sequence ID" value="CAB4633510.1"/>
    <property type="molecule type" value="Genomic_DNA"/>
</dbReference>
<evidence type="ECO:0000313" key="4">
    <source>
        <dbReference type="EMBL" id="CAB4664702.1"/>
    </source>
</evidence>
<sequence length="260" mass="27373">MRNKHDNQDQWDEQSPLGDQASFLNPDSAPSTPSMPDAVWANLERSLFAEQVTRETNGQTNVVSLDARRKSKRGWVMGSVAAGVALLSVGVVVQSVQSSNPAPVAAGNQVTQGANGILPVKQILASGTDYQPTTLSTQVKNLVNGFKGMDELMKSPPATAMPRSAMADELGTPEGLAGCIHALAHDENAKALVVDMATFNGDAAGVIIIPLSITEATSTSPASVHVWIVGSHCSSTNPDVLLDFTLSLPRSRTVTEYLAP</sequence>